<keyword evidence="3" id="KW-1185">Reference proteome</keyword>
<sequence>MADLDPTATFKEFDRDGDGYITRDEFAAAMAARGEEVASGELDSIFRAADEKDGDADGRISLAEFLVAWDR</sequence>
<accession>A0A1I5FFH1</accession>
<dbReference type="GO" id="GO:0005509">
    <property type="term" value="F:calcium ion binding"/>
    <property type="evidence" value="ECO:0007669"/>
    <property type="project" value="InterPro"/>
</dbReference>
<dbReference type="PROSITE" id="PS00018">
    <property type="entry name" value="EF_HAND_1"/>
    <property type="match status" value="2"/>
</dbReference>
<dbReference type="InterPro" id="IPR011992">
    <property type="entry name" value="EF-hand-dom_pair"/>
</dbReference>
<dbReference type="InterPro" id="IPR002048">
    <property type="entry name" value="EF_hand_dom"/>
</dbReference>
<dbReference type="CDD" id="cd00051">
    <property type="entry name" value="EFh"/>
    <property type="match status" value="1"/>
</dbReference>
<evidence type="ECO:0000313" key="3">
    <source>
        <dbReference type="Proteomes" id="UP000183413"/>
    </source>
</evidence>
<reference evidence="2 3" key="1">
    <citation type="submission" date="2016-10" db="EMBL/GenBank/DDBJ databases">
        <authorList>
            <person name="de Groot N.N."/>
        </authorList>
    </citation>
    <scope>NUCLEOTIDE SEQUENCE [LARGE SCALE GENOMIC DNA]</scope>
    <source>
        <strain evidence="2 3">DSM 43067</strain>
    </source>
</reference>
<evidence type="ECO:0000313" key="2">
    <source>
        <dbReference type="EMBL" id="SFO22548.1"/>
    </source>
</evidence>
<dbReference type="STRING" id="1993.SAMN04489713_104584"/>
<proteinExistence type="predicted"/>
<organism evidence="2 3">
    <name type="scientific">Actinomadura madurae</name>
    <dbReference type="NCBI Taxonomy" id="1993"/>
    <lineage>
        <taxon>Bacteria</taxon>
        <taxon>Bacillati</taxon>
        <taxon>Actinomycetota</taxon>
        <taxon>Actinomycetes</taxon>
        <taxon>Streptosporangiales</taxon>
        <taxon>Thermomonosporaceae</taxon>
        <taxon>Actinomadura</taxon>
    </lineage>
</organism>
<dbReference type="GeneID" id="99653740"/>
<dbReference type="Pfam" id="PF13499">
    <property type="entry name" value="EF-hand_7"/>
    <property type="match status" value="1"/>
</dbReference>
<dbReference type="InterPro" id="IPR018247">
    <property type="entry name" value="EF_Hand_1_Ca_BS"/>
</dbReference>
<dbReference type="AlphaFoldDB" id="A0A1I5FFH1"/>
<protein>
    <submittedName>
        <fullName evidence="2">EF-hand domain pair</fullName>
    </submittedName>
</protein>
<feature type="domain" description="EF-hand" evidence="1">
    <location>
        <begin position="1"/>
        <end position="36"/>
    </location>
</feature>
<gene>
    <name evidence="2" type="ORF">SAMN04489713_104584</name>
</gene>
<dbReference type="Gene3D" id="1.10.238.10">
    <property type="entry name" value="EF-hand"/>
    <property type="match status" value="1"/>
</dbReference>
<dbReference type="SMART" id="SM00054">
    <property type="entry name" value="EFh"/>
    <property type="match status" value="1"/>
</dbReference>
<dbReference type="InParanoid" id="A0A1I5FFH1"/>
<evidence type="ECO:0000259" key="1">
    <source>
        <dbReference type="PROSITE" id="PS50222"/>
    </source>
</evidence>
<dbReference type="Proteomes" id="UP000183413">
    <property type="component" value="Unassembled WGS sequence"/>
</dbReference>
<dbReference type="RefSeq" id="WP_075021271.1">
    <property type="nucleotide sequence ID" value="NZ_CP083237.1"/>
</dbReference>
<dbReference type="EMBL" id="FOVH01000004">
    <property type="protein sequence ID" value="SFO22548.1"/>
    <property type="molecule type" value="Genomic_DNA"/>
</dbReference>
<dbReference type="PROSITE" id="PS50222">
    <property type="entry name" value="EF_HAND_2"/>
    <property type="match status" value="1"/>
</dbReference>
<dbReference type="SUPFAM" id="SSF47473">
    <property type="entry name" value="EF-hand"/>
    <property type="match status" value="1"/>
</dbReference>
<name>A0A1I5FFH1_9ACTN</name>